<accession>A0A9Q1F8N6</accession>
<evidence type="ECO:0000313" key="1">
    <source>
        <dbReference type="EMBL" id="KAJ8353136.1"/>
    </source>
</evidence>
<proteinExistence type="predicted"/>
<dbReference type="EMBL" id="JAINUF010000007">
    <property type="protein sequence ID" value="KAJ8353136.1"/>
    <property type="molecule type" value="Genomic_DNA"/>
</dbReference>
<name>A0A9Q1F8N6_SYNKA</name>
<evidence type="ECO:0000313" key="2">
    <source>
        <dbReference type="Proteomes" id="UP001152622"/>
    </source>
</evidence>
<reference evidence="1" key="1">
    <citation type="journal article" date="2023" name="Science">
        <title>Genome structures resolve the early diversification of teleost fishes.</title>
        <authorList>
            <person name="Parey E."/>
            <person name="Louis A."/>
            <person name="Montfort J."/>
            <person name="Bouchez O."/>
            <person name="Roques C."/>
            <person name="Iampietro C."/>
            <person name="Lluch J."/>
            <person name="Castinel A."/>
            <person name="Donnadieu C."/>
            <person name="Desvignes T."/>
            <person name="Floi Bucao C."/>
            <person name="Jouanno E."/>
            <person name="Wen M."/>
            <person name="Mejri S."/>
            <person name="Dirks R."/>
            <person name="Jansen H."/>
            <person name="Henkel C."/>
            <person name="Chen W.J."/>
            <person name="Zahm M."/>
            <person name="Cabau C."/>
            <person name="Klopp C."/>
            <person name="Thompson A.W."/>
            <person name="Robinson-Rechavi M."/>
            <person name="Braasch I."/>
            <person name="Lecointre G."/>
            <person name="Bobe J."/>
            <person name="Postlethwait J.H."/>
            <person name="Berthelot C."/>
            <person name="Roest Crollius H."/>
            <person name="Guiguen Y."/>
        </authorList>
    </citation>
    <scope>NUCLEOTIDE SEQUENCE</scope>
    <source>
        <strain evidence="1">WJC10195</strain>
    </source>
</reference>
<keyword evidence="2" id="KW-1185">Reference proteome</keyword>
<gene>
    <name evidence="1" type="ORF">SKAU_G00207030</name>
</gene>
<sequence>MREERRRGEEVFDLPFRQARCLALHAVSSAELGTRLPNGSSSLFSFSRENDTLWAVPQEVGRRKAHPDPGERRWIERQVRGSEVDATCTRRKRRRRLDPGHFLHGGAVAKRPGAVSLARSGAAPDFLFSPPTRRALAQERRLPTHSCRRRRVQVLRSHFKQQLGPDGGRRRARLNTVSRKGLSEKRWMPGRFAV</sequence>
<protein>
    <submittedName>
        <fullName evidence="1">Uncharacterized protein</fullName>
    </submittedName>
</protein>
<organism evidence="1 2">
    <name type="scientific">Synaphobranchus kaupii</name>
    <name type="common">Kaup's arrowtooth eel</name>
    <dbReference type="NCBI Taxonomy" id="118154"/>
    <lineage>
        <taxon>Eukaryota</taxon>
        <taxon>Metazoa</taxon>
        <taxon>Chordata</taxon>
        <taxon>Craniata</taxon>
        <taxon>Vertebrata</taxon>
        <taxon>Euteleostomi</taxon>
        <taxon>Actinopterygii</taxon>
        <taxon>Neopterygii</taxon>
        <taxon>Teleostei</taxon>
        <taxon>Anguilliformes</taxon>
        <taxon>Synaphobranchidae</taxon>
        <taxon>Synaphobranchus</taxon>
    </lineage>
</organism>
<dbReference type="AlphaFoldDB" id="A0A9Q1F8N6"/>
<comment type="caution">
    <text evidence="1">The sequence shown here is derived from an EMBL/GenBank/DDBJ whole genome shotgun (WGS) entry which is preliminary data.</text>
</comment>
<dbReference type="Proteomes" id="UP001152622">
    <property type="component" value="Chromosome 7"/>
</dbReference>